<dbReference type="InterPro" id="IPR051053">
    <property type="entry name" value="ECH/Chromodomain_protein"/>
</dbReference>
<dbReference type="SUPFAM" id="SSF52096">
    <property type="entry name" value="ClpP/crotonase"/>
    <property type="match status" value="1"/>
</dbReference>
<keyword evidence="5" id="KW-1185">Reference proteome</keyword>
<evidence type="ECO:0000313" key="4">
    <source>
        <dbReference type="EMBL" id="BET27220.1"/>
    </source>
</evidence>
<dbReference type="GO" id="GO:0004165">
    <property type="term" value="F:delta(3)-delta(2)-enoyl-CoA isomerase activity"/>
    <property type="evidence" value="ECO:0007669"/>
    <property type="project" value="UniProtKB-ARBA"/>
</dbReference>
<proteinExistence type="predicted"/>
<evidence type="ECO:0000256" key="1">
    <source>
        <dbReference type="ARBA" id="ARBA00004275"/>
    </source>
</evidence>
<sequence length="257" mass="27801">MDIQTEINNGLMTITINRPERKNAFTNAMYVELADAFRDATHSSGVKVVLIKGHEGSFSAGNDLGDFLNSPPTSLDAPVFRFLRMISVFPKPVVAQVQGLAIGIGTTLLLHCDLVYAASTAKFSMPFVKLGLCPEAASSLLLPISAGYQKAAELLLLGDLFTALKAYDTGIISDVLEPDALEAHVQAQVKKLLDLPLTSLLTTKRLLKSANKSQVAEIMAEEGKLFMNMIPQEPAQEAFSAFGEKRAPNFKQFEGQA</sequence>
<keyword evidence="2" id="KW-0576">Peroxisome</keyword>
<dbReference type="CDD" id="cd06558">
    <property type="entry name" value="crotonase-like"/>
    <property type="match status" value="1"/>
</dbReference>
<evidence type="ECO:0000313" key="5">
    <source>
        <dbReference type="Proteomes" id="UP001329151"/>
    </source>
</evidence>
<dbReference type="InterPro" id="IPR029045">
    <property type="entry name" value="ClpP/crotonase-like_dom_sf"/>
</dbReference>
<accession>A0AA86MFI1</accession>
<name>A0AA86MFI1_9BURK</name>
<dbReference type="AlphaFoldDB" id="A0AA86MFI1"/>
<reference evidence="4 5" key="1">
    <citation type="submission" date="2023-10" db="EMBL/GenBank/DDBJ databases">
        <title>Complete Genome Sequence of Limnobacter thiooxidans CS-K2T, Isolated from freshwater lake sediments in Bavaria, Germany.</title>
        <authorList>
            <person name="Naruki M."/>
            <person name="Watanabe A."/>
            <person name="Warashina T."/>
            <person name="Morita T."/>
            <person name="Arakawa K."/>
        </authorList>
    </citation>
    <scope>NUCLEOTIDE SEQUENCE [LARGE SCALE GENOMIC DNA]</scope>
    <source>
        <strain evidence="4 5">CS-K2</strain>
    </source>
</reference>
<dbReference type="Gene3D" id="3.90.226.10">
    <property type="entry name" value="2-enoyl-CoA Hydratase, Chain A, domain 1"/>
    <property type="match status" value="1"/>
</dbReference>
<evidence type="ECO:0000256" key="3">
    <source>
        <dbReference type="ARBA" id="ARBA00023235"/>
    </source>
</evidence>
<gene>
    <name evidence="4" type="ORF">RGQ30_27210</name>
</gene>
<dbReference type="PANTHER" id="PTHR43684">
    <property type="match status" value="1"/>
</dbReference>
<dbReference type="Proteomes" id="UP001329151">
    <property type="component" value="Chromosome"/>
</dbReference>
<keyword evidence="3" id="KW-0413">Isomerase</keyword>
<dbReference type="InterPro" id="IPR001753">
    <property type="entry name" value="Enoyl-CoA_hydra/iso"/>
</dbReference>
<dbReference type="RefSeq" id="WP_130557678.1">
    <property type="nucleotide sequence ID" value="NZ_AP028947.1"/>
</dbReference>
<dbReference type="EMBL" id="AP028947">
    <property type="protein sequence ID" value="BET27220.1"/>
    <property type="molecule type" value="Genomic_DNA"/>
</dbReference>
<organism evidence="4 5">
    <name type="scientific">Limnobacter thiooxidans</name>
    <dbReference type="NCBI Taxonomy" id="131080"/>
    <lineage>
        <taxon>Bacteria</taxon>
        <taxon>Pseudomonadati</taxon>
        <taxon>Pseudomonadota</taxon>
        <taxon>Betaproteobacteria</taxon>
        <taxon>Burkholderiales</taxon>
        <taxon>Burkholderiaceae</taxon>
        <taxon>Limnobacter</taxon>
    </lineage>
</organism>
<dbReference type="PANTHER" id="PTHR43684:SF1">
    <property type="entry name" value="ENOYL-COA DELTA ISOMERASE 2"/>
    <property type="match status" value="1"/>
</dbReference>
<dbReference type="Pfam" id="PF00378">
    <property type="entry name" value="ECH_1"/>
    <property type="match status" value="1"/>
</dbReference>
<protein>
    <submittedName>
        <fullName evidence="4">Enoyl-CoA hydratase</fullName>
    </submittedName>
</protein>
<evidence type="ECO:0000256" key="2">
    <source>
        <dbReference type="ARBA" id="ARBA00023140"/>
    </source>
</evidence>
<comment type="subcellular location">
    <subcellularLocation>
        <location evidence="1">Peroxisome</location>
    </subcellularLocation>
</comment>
<dbReference type="KEGG" id="lto:RGQ30_27210"/>